<evidence type="ECO:0000313" key="1">
    <source>
        <dbReference type="EMBL" id="KEH20595.1"/>
    </source>
</evidence>
<dbReference type="EnsemblPlants" id="KEH20595">
    <property type="protein sequence ID" value="KEH20595"/>
    <property type="gene ID" value="MTR_8g080530"/>
</dbReference>
<protein>
    <submittedName>
        <fullName evidence="1 2">Uncharacterized protein</fullName>
    </submittedName>
</protein>
<reference evidence="2" key="3">
    <citation type="submission" date="2015-04" db="UniProtKB">
        <authorList>
            <consortium name="EnsemblPlants"/>
        </authorList>
    </citation>
    <scope>IDENTIFICATION</scope>
    <source>
        <strain evidence="2">cv. Jemalong A17</strain>
    </source>
</reference>
<dbReference type="HOGENOM" id="CLU_2797808_0_0_1"/>
<gene>
    <name evidence="1" type="ordered locus">MTR_8g080530</name>
</gene>
<reference evidence="1 3" key="2">
    <citation type="journal article" date="2014" name="BMC Genomics">
        <title>An improved genome release (version Mt4.0) for the model legume Medicago truncatula.</title>
        <authorList>
            <person name="Tang H."/>
            <person name="Krishnakumar V."/>
            <person name="Bidwell S."/>
            <person name="Rosen B."/>
            <person name="Chan A."/>
            <person name="Zhou S."/>
            <person name="Gentzbittel L."/>
            <person name="Childs K.L."/>
            <person name="Yandell M."/>
            <person name="Gundlach H."/>
            <person name="Mayer K.F."/>
            <person name="Schwartz D.C."/>
            <person name="Town C.D."/>
        </authorList>
    </citation>
    <scope>GENOME REANNOTATION</scope>
    <source>
        <strain evidence="1">A17</strain>
        <strain evidence="2 3">cv. Jemalong A17</strain>
    </source>
</reference>
<organism evidence="1 3">
    <name type="scientific">Medicago truncatula</name>
    <name type="common">Barrel medic</name>
    <name type="synonym">Medicago tribuloides</name>
    <dbReference type="NCBI Taxonomy" id="3880"/>
    <lineage>
        <taxon>Eukaryota</taxon>
        <taxon>Viridiplantae</taxon>
        <taxon>Streptophyta</taxon>
        <taxon>Embryophyta</taxon>
        <taxon>Tracheophyta</taxon>
        <taxon>Spermatophyta</taxon>
        <taxon>Magnoliopsida</taxon>
        <taxon>eudicotyledons</taxon>
        <taxon>Gunneridae</taxon>
        <taxon>Pentapetalae</taxon>
        <taxon>rosids</taxon>
        <taxon>fabids</taxon>
        <taxon>Fabales</taxon>
        <taxon>Fabaceae</taxon>
        <taxon>Papilionoideae</taxon>
        <taxon>50 kb inversion clade</taxon>
        <taxon>NPAAA clade</taxon>
        <taxon>Hologalegina</taxon>
        <taxon>IRL clade</taxon>
        <taxon>Trifolieae</taxon>
        <taxon>Medicago</taxon>
    </lineage>
</organism>
<dbReference type="AlphaFoldDB" id="A0A072U425"/>
<keyword evidence="3" id="KW-1185">Reference proteome</keyword>
<evidence type="ECO:0000313" key="3">
    <source>
        <dbReference type="Proteomes" id="UP000002051"/>
    </source>
</evidence>
<name>A0A072U425_MEDTR</name>
<evidence type="ECO:0000313" key="2">
    <source>
        <dbReference type="EnsemblPlants" id="KEH20595"/>
    </source>
</evidence>
<dbReference type="EMBL" id="CM001224">
    <property type="protein sequence ID" value="KEH20595.1"/>
    <property type="molecule type" value="Genomic_DNA"/>
</dbReference>
<accession>A0A072U425</accession>
<proteinExistence type="predicted"/>
<sequence length="73" mass="8421">MTCVFHRFKIDVHKDLNPFGVSLVVGLGSWSVLLSRSQARSLWCQFRWVSPYRALLWLRTGLCKWTVGLVPSN</sequence>
<reference evidence="1 3" key="1">
    <citation type="journal article" date="2011" name="Nature">
        <title>The Medicago genome provides insight into the evolution of rhizobial symbioses.</title>
        <authorList>
            <person name="Young N.D."/>
            <person name="Debelle F."/>
            <person name="Oldroyd G.E."/>
            <person name="Geurts R."/>
            <person name="Cannon S.B."/>
            <person name="Udvardi M.K."/>
            <person name="Benedito V.A."/>
            <person name="Mayer K.F."/>
            <person name="Gouzy J."/>
            <person name="Schoof H."/>
            <person name="Van de Peer Y."/>
            <person name="Proost S."/>
            <person name="Cook D.R."/>
            <person name="Meyers B.C."/>
            <person name="Spannagl M."/>
            <person name="Cheung F."/>
            <person name="De Mita S."/>
            <person name="Krishnakumar V."/>
            <person name="Gundlach H."/>
            <person name="Zhou S."/>
            <person name="Mudge J."/>
            <person name="Bharti A.K."/>
            <person name="Murray J.D."/>
            <person name="Naoumkina M.A."/>
            <person name="Rosen B."/>
            <person name="Silverstein K.A."/>
            <person name="Tang H."/>
            <person name="Rombauts S."/>
            <person name="Zhao P.X."/>
            <person name="Zhou P."/>
            <person name="Barbe V."/>
            <person name="Bardou P."/>
            <person name="Bechner M."/>
            <person name="Bellec A."/>
            <person name="Berger A."/>
            <person name="Berges H."/>
            <person name="Bidwell S."/>
            <person name="Bisseling T."/>
            <person name="Choisne N."/>
            <person name="Couloux A."/>
            <person name="Denny R."/>
            <person name="Deshpande S."/>
            <person name="Dai X."/>
            <person name="Doyle J.J."/>
            <person name="Dudez A.M."/>
            <person name="Farmer A.D."/>
            <person name="Fouteau S."/>
            <person name="Franken C."/>
            <person name="Gibelin C."/>
            <person name="Gish J."/>
            <person name="Goldstein S."/>
            <person name="Gonzalez A.J."/>
            <person name="Green P.J."/>
            <person name="Hallab A."/>
            <person name="Hartog M."/>
            <person name="Hua A."/>
            <person name="Humphray S.J."/>
            <person name="Jeong D.H."/>
            <person name="Jing Y."/>
            <person name="Jocker A."/>
            <person name="Kenton S.M."/>
            <person name="Kim D.J."/>
            <person name="Klee K."/>
            <person name="Lai H."/>
            <person name="Lang C."/>
            <person name="Lin S."/>
            <person name="Macmil S.L."/>
            <person name="Magdelenat G."/>
            <person name="Matthews L."/>
            <person name="McCorrison J."/>
            <person name="Monaghan E.L."/>
            <person name="Mun J.H."/>
            <person name="Najar F.Z."/>
            <person name="Nicholson C."/>
            <person name="Noirot C."/>
            <person name="O'Bleness M."/>
            <person name="Paule C.R."/>
            <person name="Poulain J."/>
            <person name="Prion F."/>
            <person name="Qin B."/>
            <person name="Qu C."/>
            <person name="Retzel E.F."/>
            <person name="Riddle C."/>
            <person name="Sallet E."/>
            <person name="Samain S."/>
            <person name="Samson N."/>
            <person name="Sanders I."/>
            <person name="Saurat O."/>
            <person name="Scarpelli C."/>
            <person name="Schiex T."/>
            <person name="Segurens B."/>
            <person name="Severin A.J."/>
            <person name="Sherrier D.J."/>
            <person name="Shi R."/>
            <person name="Sims S."/>
            <person name="Singer S.R."/>
            <person name="Sinharoy S."/>
            <person name="Sterck L."/>
            <person name="Viollet A."/>
            <person name="Wang B.B."/>
            <person name="Wang K."/>
            <person name="Wang M."/>
            <person name="Wang X."/>
            <person name="Warfsmann J."/>
            <person name="Weissenbach J."/>
            <person name="White D.D."/>
            <person name="White J.D."/>
            <person name="Wiley G.B."/>
            <person name="Wincker P."/>
            <person name="Xing Y."/>
            <person name="Yang L."/>
            <person name="Yao Z."/>
            <person name="Ying F."/>
            <person name="Zhai J."/>
            <person name="Zhou L."/>
            <person name="Zuber A."/>
            <person name="Denarie J."/>
            <person name="Dixon R.A."/>
            <person name="May G.D."/>
            <person name="Schwartz D.C."/>
            <person name="Rogers J."/>
            <person name="Quetier F."/>
            <person name="Town C.D."/>
            <person name="Roe B.A."/>
        </authorList>
    </citation>
    <scope>NUCLEOTIDE SEQUENCE [LARGE SCALE GENOMIC DNA]</scope>
    <source>
        <strain evidence="1">A17</strain>
        <strain evidence="2 3">cv. Jemalong A17</strain>
    </source>
</reference>
<dbReference type="Proteomes" id="UP000002051">
    <property type="component" value="Chromosome 8"/>
</dbReference>